<accession>A0ABR0BYJ3</accession>
<dbReference type="InterPro" id="IPR017927">
    <property type="entry name" value="FAD-bd_FR_type"/>
</dbReference>
<dbReference type="SUPFAM" id="SSF63380">
    <property type="entry name" value="Riboflavin synthase domain-like"/>
    <property type="match status" value="1"/>
</dbReference>
<dbReference type="PANTHER" id="PTHR42815">
    <property type="entry name" value="FAD-BINDING, PUTATIVE (AFU_ORTHOLOGUE AFUA_6G07600)-RELATED"/>
    <property type="match status" value="1"/>
</dbReference>
<sequence>MLAGSLGGIPLVQHLLATQVFSSNYSSNHYSNYYRMPGRLETFHPGEASMREVMHIPAGENPTAVGLPGPYAARVEASALVAVGTLDDAGRPWTTVWGGARGLSAPIAPGVLGISTEVDARHDPVYAALWGDAREKGGVVQPGDGQGKLVSALAIDLESRDRMKLAGLVVAGSAEMGGHGHGHHNDAGGDGDAEADGATAGSSLSAADGGPVRSPQEDDNDGAADLQAAVLITESIGNCPKYLNKKAVTRRSPRGARLAGEGLPLTDEALALVARADMFFLSTTTGDTMDTNHRGGVPGFVRVVRNDADGVTLAYPEYSGNRLYQSLGNLKVDPRIGIAFPDFDTADVLYVTGTASVLIGEAASSLLARTNLAVSISVTDARLVKGGLPFRGAAGEPSPYNPPLRHLLSEKSPPVAQPQSTLTASLVGREVLTPSVARFTFELSSSGGRSEDEAPSWQAGQHVTFDFAPELYSGYSHMRDDDPQSINDDFTRTFTVSSEPAKGRLEITARRHGPATGLLWRQNLRAPLELRVLGFGGEAAFRLPTTTATEAGKDGVEPHEAVYVAGGVGVTPLLAQAREVLAGGPRRLRVLWTLRGEDLGLAARAFADVPGLAGATTLFVTGPAAEAEEVALAKLRGEAAGVETRRVSEGDVAALKGGSRTFYLCAGPGLRRRLEEWLEGEKTAWEDFGY</sequence>
<dbReference type="InterPro" id="IPR012349">
    <property type="entry name" value="Split_barrel_FMN-bd"/>
</dbReference>
<protein>
    <recommendedName>
        <fullName evidence="2">FAD-binding FR-type domain-containing protein</fullName>
    </recommendedName>
</protein>
<dbReference type="Proteomes" id="UP001287286">
    <property type="component" value="Unassembled WGS sequence"/>
</dbReference>
<gene>
    <name evidence="3" type="ORF">Purlil1_6537</name>
</gene>
<dbReference type="Gene3D" id="2.30.110.10">
    <property type="entry name" value="Electron Transport, Fmn-binding Protein, Chain A"/>
    <property type="match status" value="1"/>
</dbReference>
<dbReference type="Gene3D" id="2.40.30.10">
    <property type="entry name" value="Translation factors"/>
    <property type="match status" value="1"/>
</dbReference>
<dbReference type="SUPFAM" id="SSF52343">
    <property type="entry name" value="Ferredoxin reductase-like, C-terminal NADP-linked domain"/>
    <property type="match status" value="1"/>
</dbReference>
<evidence type="ECO:0000259" key="2">
    <source>
        <dbReference type="PROSITE" id="PS51384"/>
    </source>
</evidence>
<evidence type="ECO:0000313" key="4">
    <source>
        <dbReference type="Proteomes" id="UP001287286"/>
    </source>
</evidence>
<evidence type="ECO:0000256" key="1">
    <source>
        <dbReference type="SAM" id="MobiDB-lite"/>
    </source>
</evidence>
<dbReference type="InterPro" id="IPR039261">
    <property type="entry name" value="FNR_nucleotide-bd"/>
</dbReference>
<keyword evidence="4" id="KW-1185">Reference proteome</keyword>
<proteinExistence type="predicted"/>
<reference evidence="3 4" key="1">
    <citation type="journal article" date="2024" name="Microbiol. Resour. Announc.">
        <title>Genome annotations for the ascomycete fungi Trichoderma harzianum, Trichoderma aggressivum, and Purpureocillium lilacinum.</title>
        <authorList>
            <person name="Beijen E.P.W."/>
            <person name="Ohm R.A."/>
        </authorList>
    </citation>
    <scope>NUCLEOTIDE SEQUENCE [LARGE SCALE GENOMIC DNA]</scope>
    <source>
        <strain evidence="3 4">CBS 150709</strain>
    </source>
</reference>
<organism evidence="3 4">
    <name type="scientific">Purpureocillium lilacinum</name>
    <name type="common">Paecilomyces lilacinus</name>
    <dbReference type="NCBI Taxonomy" id="33203"/>
    <lineage>
        <taxon>Eukaryota</taxon>
        <taxon>Fungi</taxon>
        <taxon>Dikarya</taxon>
        <taxon>Ascomycota</taxon>
        <taxon>Pezizomycotina</taxon>
        <taxon>Sordariomycetes</taxon>
        <taxon>Hypocreomycetidae</taxon>
        <taxon>Hypocreales</taxon>
        <taxon>Ophiocordycipitaceae</taxon>
        <taxon>Purpureocillium</taxon>
    </lineage>
</organism>
<dbReference type="PROSITE" id="PS51384">
    <property type="entry name" value="FAD_FR"/>
    <property type="match status" value="1"/>
</dbReference>
<comment type="caution">
    <text evidence="3">The sequence shown here is derived from an EMBL/GenBank/DDBJ whole genome shotgun (WGS) entry which is preliminary data.</text>
</comment>
<evidence type="ECO:0000313" key="3">
    <source>
        <dbReference type="EMBL" id="KAK4089104.1"/>
    </source>
</evidence>
<dbReference type="InterPro" id="IPR017938">
    <property type="entry name" value="Riboflavin_synthase-like_b-brl"/>
</dbReference>
<feature type="region of interest" description="Disordered" evidence="1">
    <location>
        <begin position="176"/>
        <end position="222"/>
    </location>
</feature>
<dbReference type="SUPFAM" id="SSF50475">
    <property type="entry name" value="FMN-binding split barrel"/>
    <property type="match status" value="1"/>
</dbReference>
<dbReference type="EMBL" id="JAWRVI010000021">
    <property type="protein sequence ID" value="KAK4089104.1"/>
    <property type="molecule type" value="Genomic_DNA"/>
</dbReference>
<name>A0ABR0BYJ3_PURLI</name>
<feature type="domain" description="FAD-binding FR-type" evidence="2">
    <location>
        <begin position="419"/>
        <end position="544"/>
    </location>
</feature>
<dbReference type="PANTHER" id="PTHR42815:SF2">
    <property type="entry name" value="FAD-BINDING, PUTATIVE (AFU_ORTHOLOGUE AFUA_6G07600)-RELATED"/>
    <property type="match status" value="1"/>
</dbReference>
<dbReference type="Gene3D" id="3.40.50.80">
    <property type="entry name" value="Nucleotide-binding domain of ferredoxin-NADP reductase (FNR) module"/>
    <property type="match status" value="1"/>
</dbReference>